<evidence type="ECO:0000256" key="9">
    <source>
        <dbReference type="SAM" id="Phobius"/>
    </source>
</evidence>
<comment type="cofactor">
    <cofactor evidence="7">
        <name>heme</name>
        <dbReference type="ChEBI" id="CHEBI:30413"/>
    </cofactor>
</comment>
<evidence type="ECO:0000256" key="1">
    <source>
        <dbReference type="ARBA" id="ARBA00010617"/>
    </source>
</evidence>
<dbReference type="RefSeq" id="XP_020658078.2">
    <property type="nucleotide sequence ID" value="XM_020802419.2"/>
</dbReference>
<dbReference type="InterPro" id="IPR001128">
    <property type="entry name" value="Cyt_P450"/>
</dbReference>
<feature type="binding site" description="axial binding residue" evidence="7">
    <location>
        <position position="446"/>
    </location>
    <ligand>
        <name>heme</name>
        <dbReference type="ChEBI" id="CHEBI:30413"/>
    </ligand>
    <ligandPart>
        <name>Fe</name>
        <dbReference type="ChEBI" id="CHEBI:18248"/>
    </ligandPart>
</feature>
<dbReference type="OrthoDB" id="1470350at2759"/>
<dbReference type="InterPro" id="IPR050705">
    <property type="entry name" value="Cytochrome_P450_3A"/>
</dbReference>
<keyword evidence="9" id="KW-0472">Membrane</keyword>
<keyword evidence="9" id="KW-1133">Transmembrane helix</keyword>
<feature type="transmembrane region" description="Helical" evidence="9">
    <location>
        <begin position="12"/>
        <end position="33"/>
    </location>
</feature>
<dbReference type="GO" id="GO:0005789">
    <property type="term" value="C:endoplasmic reticulum membrane"/>
    <property type="evidence" value="ECO:0007669"/>
    <property type="project" value="UniProtKB-SubCell"/>
</dbReference>
<evidence type="ECO:0000256" key="3">
    <source>
        <dbReference type="ARBA" id="ARBA00022723"/>
    </source>
</evidence>
<keyword evidence="4 8" id="KW-0560">Oxidoreductase</keyword>
<dbReference type="GO" id="GO:0020037">
    <property type="term" value="F:heme binding"/>
    <property type="evidence" value="ECO:0007669"/>
    <property type="project" value="InterPro"/>
</dbReference>
<evidence type="ECO:0000256" key="4">
    <source>
        <dbReference type="ARBA" id="ARBA00023002"/>
    </source>
</evidence>
<evidence type="ECO:0000256" key="6">
    <source>
        <dbReference type="ARBA" id="ARBA00023033"/>
    </source>
</evidence>
<evidence type="ECO:0000256" key="2">
    <source>
        <dbReference type="ARBA" id="ARBA00022617"/>
    </source>
</evidence>
<dbReference type="Proteomes" id="UP001652642">
    <property type="component" value="Chromosome 13"/>
</dbReference>
<keyword evidence="9" id="KW-0812">Transmembrane</keyword>
<dbReference type="SUPFAM" id="SSF48264">
    <property type="entry name" value="Cytochrome P450"/>
    <property type="match status" value="1"/>
</dbReference>
<reference evidence="11" key="1">
    <citation type="submission" date="2025-08" db="UniProtKB">
        <authorList>
            <consortium name="RefSeq"/>
        </authorList>
    </citation>
    <scope>IDENTIFICATION</scope>
</reference>
<gene>
    <name evidence="11" type="primary">LOC110083732</name>
</gene>
<sequence length="507" mass="58361">MGFFPFFSLETWALIVILSVLLLLYGIWPYNFFKKLGIPGPRPLPFVGTFLEYRHGVVHFDMKCYQKYGKIWGFFDGRQPVLAILEPAIFKTIFVKQFYTHFTNRHDRGFSGDLEASVFVAPDEEWKRIRTILSPTFTSGRLKEMMPIINHYGEVLVETVQKRMKNNESMDMKAIFGTYSLDVVASTSFSIDIDSINNPRDPFVINLKNLATFDFVNPLLVVAVVFPFLQPLLEKLNFTLIPCSVLDFFTAVVKKIKKDRQQNQCTERVDFLHLMLEAQNSGDVSDGTNSYKALTDKEISMQAVTFIFGSFETISNTLSYLSYSLATHPDVQQKLQEEIDKMLPNQAPPTYDVIFQMEYLDMVVNENLRIYPPAGRIDRVCKNTVEIHGVTIPKGTVVLLPAFVLHRIPEYWPEPEEFRPERFSKENKENIDPYTFLPFGVGPRNCIGMRFALLVLKLTMVILLQKFSFRTCKETPIPLELKSQLFMQPKKPIKLKFVPRKAAGSED</sequence>
<keyword evidence="2 7" id="KW-0349">Heme</keyword>
<dbReference type="PRINTS" id="PR00385">
    <property type="entry name" value="P450"/>
</dbReference>
<dbReference type="Pfam" id="PF00067">
    <property type="entry name" value="p450"/>
    <property type="match status" value="1"/>
</dbReference>
<proteinExistence type="inferred from homology"/>
<keyword evidence="5 7" id="KW-0408">Iron</keyword>
<dbReference type="InterPro" id="IPR036396">
    <property type="entry name" value="Cyt_P450_sf"/>
</dbReference>
<dbReference type="GeneID" id="110083732"/>
<organism evidence="10 11">
    <name type="scientific">Pogona vitticeps</name>
    <name type="common">central bearded dragon</name>
    <dbReference type="NCBI Taxonomy" id="103695"/>
    <lineage>
        <taxon>Eukaryota</taxon>
        <taxon>Metazoa</taxon>
        <taxon>Chordata</taxon>
        <taxon>Craniata</taxon>
        <taxon>Vertebrata</taxon>
        <taxon>Euteleostomi</taxon>
        <taxon>Lepidosauria</taxon>
        <taxon>Squamata</taxon>
        <taxon>Bifurcata</taxon>
        <taxon>Unidentata</taxon>
        <taxon>Episquamata</taxon>
        <taxon>Toxicofera</taxon>
        <taxon>Iguania</taxon>
        <taxon>Acrodonta</taxon>
        <taxon>Agamidae</taxon>
        <taxon>Amphibolurinae</taxon>
        <taxon>Pogona</taxon>
    </lineage>
</organism>
<dbReference type="PRINTS" id="PR00463">
    <property type="entry name" value="EP450I"/>
</dbReference>
<comment type="similarity">
    <text evidence="1 8">Belongs to the cytochrome P450 family.</text>
</comment>
<protein>
    <submittedName>
        <fullName evidence="11">Cytochrome P450 3A24-like</fullName>
    </submittedName>
</protein>
<keyword evidence="10" id="KW-1185">Reference proteome</keyword>
<evidence type="ECO:0000313" key="11">
    <source>
        <dbReference type="RefSeq" id="XP_020658078.2"/>
    </source>
</evidence>
<keyword evidence="3 7" id="KW-0479">Metal-binding</keyword>
<dbReference type="Gene3D" id="1.10.630.10">
    <property type="entry name" value="Cytochrome P450"/>
    <property type="match status" value="1"/>
</dbReference>
<dbReference type="InterPro" id="IPR017972">
    <property type="entry name" value="Cyt_P450_CS"/>
</dbReference>
<dbReference type="PANTHER" id="PTHR24302:SF42">
    <property type="entry name" value="CYTOCHROME P450 FAMILY 3 SUBFAMILY A MEMBER 4"/>
    <property type="match status" value="1"/>
</dbReference>
<dbReference type="InterPro" id="IPR002401">
    <property type="entry name" value="Cyt_P450_E_grp-I"/>
</dbReference>
<dbReference type="AlphaFoldDB" id="A0A6J0UD98"/>
<evidence type="ECO:0000256" key="8">
    <source>
        <dbReference type="RuleBase" id="RU000461"/>
    </source>
</evidence>
<dbReference type="PANTHER" id="PTHR24302">
    <property type="entry name" value="CYTOCHROME P450 FAMILY 3"/>
    <property type="match status" value="1"/>
</dbReference>
<evidence type="ECO:0000313" key="10">
    <source>
        <dbReference type="Proteomes" id="UP001652642"/>
    </source>
</evidence>
<dbReference type="InParanoid" id="A0A6J0UD98"/>
<dbReference type="GO" id="GO:0016705">
    <property type="term" value="F:oxidoreductase activity, acting on paired donors, with incorporation or reduction of molecular oxygen"/>
    <property type="evidence" value="ECO:0007669"/>
    <property type="project" value="InterPro"/>
</dbReference>
<accession>A0A6J0UD98</accession>
<name>A0A6J0UD98_9SAUR</name>
<dbReference type="KEGG" id="pvt:110083732"/>
<dbReference type="PROSITE" id="PS00086">
    <property type="entry name" value="CYTOCHROME_P450"/>
    <property type="match status" value="1"/>
</dbReference>
<dbReference type="GO" id="GO:0008395">
    <property type="term" value="F:steroid hydroxylase activity"/>
    <property type="evidence" value="ECO:0007669"/>
    <property type="project" value="TreeGrafter"/>
</dbReference>
<evidence type="ECO:0000256" key="5">
    <source>
        <dbReference type="ARBA" id="ARBA00023004"/>
    </source>
</evidence>
<evidence type="ECO:0000256" key="7">
    <source>
        <dbReference type="PIRSR" id="PIRSR602401-1"/>
    </source>
</evidence>
<keyword evidence="6 8" id="KW-0503">Monooxygenase</keyword>
<dbReference type="GO" id="GO:0005506">
    <property type="term" value="F:iron ion binding"/>
    <property type="evidence" value="ECO:0007669"/>
    <property type="project" value="InterPro"/>
</dbReference>